<sequence length="127" mass="12971">MPYILLVAVVGILLLYVSDAIPLSSVGGPMVIALAVFVAALAVAIHEAWTKRRGVLGWIVNIISSFLGTFVAAQVGGMIMVMILSPFMDGSSLAASGGAVMAVSLAGAMAAAVLGSWGALAIVNRWR</sequence>
<name>A0A1V4HX93_NITVU</name>
<feature type="transmembrane region" description="Helical" evidence="1">
    <location>
        <begin position="56"/>
        <end position="87"/>
    </location>
</feature>
<keyword evidence="1" id="KW-0472">Membrane</keyword>
<feature type="transmembrane region" description="Helical" evidence="1">
    <location>
        <begin position="30"/>
        <end position="49"/>
    </location>
</feature>
<proteinExistence type="predicted"/>
<organism evidence="2 3">
    <name type="scientific">Nitrobacter vulgaris</name>
    <dbReference type="NCBI Taxonomy" id="29421"/>
    <lineage>
        <taxon>Bacteria</taxon>
        <taxon>Pseudomonadati</taxon>
        <taxon>Pseudomonadota</taxon>
        <taxon>Alphaproteobacteria</taxon>
        <taxon>Hyphomicrobiales</taxon>
        <taxon>Nitrobacteraceae</taxon>
        <taxon>Nitrobacter</taxon>
    </lineage>
</organism>
<keyword evidence="1" id="KW-0812">Transmembrane</keyword>
<dbReference type="EMBL" id="MWPQ01000044">
    <property type="protein sequence ID" value="OPH82459.1"/>
    <property type="molecule type" value="Genomic_DNA"/>
</dbReference>
<dbReference type="Proteomes" id="UP000189940">
    <property type="component" value="Unassembled WGS sequence"/>
</dbReference>
<keyword evidence="3" id="KW-1185">Reference proteome</keyword>
<comment type="caution">
    <text evidence="2">The sequence shown here is derived from an EMBL/GenBank/DDBJ whole genome shotgun (WGS) entry which is preliminary data.</text>
</comment>
<evidence type="ECO:0000313" key="3">
    <source>
        <dbReference type="Proteomes" id="UP000189940"/>
    </source>
</evidence>
<reference evidence="2 3" key="1">
    <citation type="submission" date="2017-02" db="EMBL/GenBank/DDBJ databases">
        <title>Genome sequence of the nitrite-oxidizing bacterium Nitrobacter vulgaris strain Ab1.</title>
        <authorList>
            <person name="Mellbye B.L."/>
            <person name="Davis E.W."/>
            <person name="Spieck E."/>
            <person name="Chang J.H."/>
            <person name="Bottomley P.J."/>
            <person name="Sayavedra-Soto L.A."/>
        </authorList>
    </citation>
    <scope>NUCLEOTIDE SEQUENCE [LARGE SCALE GENOMIC DNA]</scope>
    <source>
        <strain evidence="2 3">Ab1</strain>
    </source>
</reference>
<gene>
    <name evidence="2" type="ORF">B2M20_11735</name>
</gene>
<dbReference type="OrthoDB" id="8239123at2"/>
<evidence type="ECO:0000256" key="1">
    <source>
        <dbReference type="SAM" id="Phobius"/>
    </source>
</evidence>
<dbReference type="RefSeq" id="WP_079447230.1">
    <property type="nucleotide sequence ID" value="NZ_MWPQ01000044.1"/>
</dbReference>
<feature type="transmembrane region" description="Helical" evidence="1">
    <location>
        <begin position="99"/>
        <end position="123"/>
    </location>
</feature>
<accession>A0A1V4HX93</accession>
<evidence type="ECO:0000313" key="2">
    <source>
        <dbReference type="EMBL" id="OPH82459.1"/>
    </source>
</evidence>
<protein>
    <submittedName>
        <fullName evidence="2">Uncharacterized protein</fullName>
    </submittedName>
</protein>
<keyword evidence="1" id="KW-1133">Transmembrane helix</keyword>
<dbReference type="AlphaFoldDB" id="A0A1V4HX93"/>